<feature type="non-terminal residue" evidence="2">
    <location>
        <position position="299"/>
    </location>
</feature>
<accession>A0ABN9RZ38</accession>
<sequence>AQELGRRLPDVGRSVADGLQETARRLLEDGEAALRAGLLAEADAAADARVQAAAGQLEGRLDRELQALDRRWGELEQGLDRRWGELEQGALREARHACELGRRAAQQGDRLLHGEEETAAALREVALVRRAHEGRLDELGRRAEDAERQLASLGEAAVAQREASAGLREQLREQLREELGAAARETSLLGDALGAERAKAAALEERLEAHLGAVEAQLRAELQERHLRLQRSVSRQLDDMSRAMTVGGCEDSWQRAGLRFVGQASACDRNSRALICSEARDARNMQASGAGAGAGTSQQ</sequence>
<proteinExistence type="predicted"/>
<name>A0ABN9RZ38_9DINO</name>
<dbReference type="EMBL" id="CAUYUJ010008470">
    <property type="protein sequence ID" value="CAK0824068.1"/>
    <property type="molecule type" value="Genomic_DNA"/>
</dbReference>
<reference evidence="2" key="1">
    <citation type="submission" date="2023-10" db="EMBL/GenBank/DDBJ databases">
        <authorList>
            <person name="Chen Y."/>
            <person name="Shah S."/>
            <person name="Dougan E. K."/>
            <person name="Thang M."/>
            <person name="Chan C."/>
        </authorList>
    </citation>
    <scope>NUCLEOTIDE SEQUENCE [LARGE SCALE GENOMIC DNA]</scope>
</reference>
<keyword evidence="1" id="KW-0175">Coiled coil</keyword>
<evidence type="ECO:0000256" key="1">
    <source>
        <dbReference type="SAM" id="Coils"/>
    </source>
</evidence>
<evidence type="ECO:0000313" key="2">
    <source>
        <dbReference type="EMBL" id="CAK0824068.1"/>
    </source>
</evidence>
<feature type="non-terminal residue" evidence="2">
    <location>
        <position position="1"/>
    </location>
</feature>
<evidence type="ECO:0000313" key="3">
    <source>
        <dbReference type="Proteomes" id="UP001189429"/>
    </source>
</evidence>
<organism evidence="2 3">
    <name type="scientific">Prorocentrum cordatum</name>
    <dbReference type="NCBI Taxonomy" id="2364126"/>
    <lineage>
        <taxon>Eukaryota</taxon>
        <taxon>Sar</taxon>
        <taxon>Alveolata</taxon>
        <taxon>Dinophyceae</taxon>
        <taxon>Prorocentrales</taxon>
        <taxon>Prorocentraceae</taxon>
        <taxon>Prorocentrum</taxon>
    </lineage>
</organism>
<dbReference type="Proteomes" id="UP001189429">
    <property type="component" value="Unassembled WGS sequence"/>
</dbReference>
<gene>
    <name evidence="2" type="ORF">PCOR1329_LOCUS24571</name>
</gene>
<comment type="caution">
    <text evidence="2">The sequence shown here is derived from an EMBL/GenBank/DDBJ whole genome shotgun (WGS) entry which is preliminary data.</text>
</comment>
<protein>
    <submittedName>
        <fullName evidence="2">Uncharacterized protein</fullName>
    </submittedName>
</protein>
<keyword evidence="3" id="KW-1185">Reference proteome</keyword>
<feature type="coiled-coil region" evidence="1">
    <location>
        <begin position="129"/>
        <end position="163"/>
    </location>
</feature>